<protein>
    <recommendedName>
        <fullName evidence="3">Retrovirus-related Pol polyprotein from transposon TNT 1-94</fullName>
    </recommendedName>
</protein>
<dbReference type="Pfam" id="PF14223">
    <property type="entry name" value="Retrotran_gag_2"/>
    <property type="match status" value="1"/>
</dbReference>
<evidence type="ECO:0000313" key="1">
    <source>
        <dbReference type="EMBL" id="GBN44630.1"/>
    </source>
</evidence>
<evidence type="ECO:0008006" key="3">
    <source>
        <dbReference type="Google" id="ProtNLM"/>
    </source>
</evidence>
<keyword evidence="2" id="KW-1185">Reference proteome</keyword>
<dbReference type="EMBL" id="BGPR01010170">
    <property type="protein sequence ID" value="GBN44630.1"/>
    <property type="molecule type" value="Genomic_DNA"/>
</dbReference>
<proteinExistence type="predicted"/>
<gene>
    <name evidence="1" type="ORF">AVEN_146224_1</name>
</gene>
<organism evidence="1 2">
    <name type="scientific">Araneus ventricosus</name>
    <name type="common">Orbweaver spider</name>
    <name type="synonym">Epeira ventricosa</name>
    <dbReference type="NCBI Taxonomy" id="182803"/>
    <lineage>
        <taxon>Eukaryota</taxon>
        <taxon>Metazoa</taxon>
        <taxon>Ecdysozoa</taxon>
        <taxon>Arthropoda</taxon>
        <taxon>Chelicerata</taxon>
        <taxon>Arachnida</taxon>
        <taxon>Araneae</taxon>
        <taxon>Araneomorphae</taxon>
        <taxon>Entelegynae</taxon>
        <taxon>Araneoidea</taxon>
        <taxon>Araneidae</taxon>
        <taxon>Araneus</taxon>
    </lineage>
</organism>
<dbReference type="Proteomes" id="UP000499080">
    <property type="component" value="Unassembled WGS sequence"/>
</dbReference>
<sequence length="144" mass="16336">MDVELKYCVAQFDGASFAVWTRRIESIFVAKNLDKTLSQKADEPKDCLILASENVYVLILLFLTDQVLVSLSEENTCARMLQKLKSTYLGDGAVNQILIRKLCVMLKKKKEVSMQEHLNEINVLLNDLKSCGLKSVTWALSFIF</sequence>
<name>A0A4Y2P277_ARAVE</name>
<accession>A0A4Y2P277</accession>
<comment type="caution">
    <text evidence="1">The sequence shown here is derived from an EMBL/GenBank/DDBJ whole genome shotgun (WGS) entry which is preliminary data.</text>
</comment>
<evidence type="ECO:0000313" key="2">
    <source>
        <dbReference type="Proteomes" id="UP000499080"/>
    </source>
</evidence>
<dbReference type="AlphaFoldDB" id="A0A4Y2P277"/>
<reference evidence="1 2" key="1">
    <citation type="journal article" date="2019" name="Sci. Rep.">
        <title>Orb-weaving spider Araneus ventricosus genome elucidates the spidroin gene catalogue.</title>
        <authorList>
            <person name="Kono N."/>
            <person name="Nakamura H."/>
            <person name="Ohtoshi R."/>
            <person name="Moran D.A.P."/>
            <person name="Shinohara A."/>
            <person name="Yoshida Y."/>
            <person name="Fujiwara M."/>
            <person name="Mori M."/>
            <person name="Tomita M."/>
            <person name="Arakawa K."/>
        </authorList>
    </citation>
    <scope>NUCLEOTIDE SEQUENCE [LARGE SCALE GENOMIC DNA]</scope>
</reference>